<dbReference type="RefSeq" id="WP_028727552.1">
    <property type="nucleotide sequence ID" value="NZ_AUAE01000017.1"/>
</dbReference>
<dbReference type="InterPro" id="IPR001623">
    <property type="entry name" value="DnaJ_domain"/>
</dbReference>
<dbReference type="Proteomes" id="UP000033035">
    <property type="component" value="Unassembled WGS sequence"/>
</dbReference>
<accession>A0A0F5JAV1</accession>
<dbReference type="SUPFAM" id="SSF46565">
    <property type="entry name" value="Chaperone J-domain"/>
    <property type="match status" value="1"/>
</dbReference>
<dbReference type="InterPro" id="IPR018253">
    <property type="entry name" value="DnaJ_domain_CS"/>
</dbReference>
<dbReference type="FunFam" id="2.60.260.20:FF:000013">
    <property type="entry name" value="DnaJ subfamily B member 11"/>
    <property type="match status" value="1"/>
</dbReference>
<dbReference type="FunFam" id="1.10.287.110:FF:000067">
    <property type="entry name" value="Chaperone DnaJ domain protein"/>
    <property type="match status" value="1"/>
</dbReference>
<protein>
    <recommendedName>
        <fullName evidence="2">J domain-containing protein</fullName>
    </recommendedName>
</protein>
<dbReference type="HOGENOM" id="CLU_017633_0_0_10"/>
<dbReference type="EMBL" id="AQHW01000016">
    <property type="protein sequence ID" value="KKB54542.1"/>
    <property type="molecule type" value="Genomic_DNA"/>
</dbReference>
<dbReference type="InterPro" id="IPR002939">
    <property type="entry name" value="DnaJ_C"/>
</dbReference>
<evidence type="ECO:0000313" key="3">
    <source>
        <dbReference type="EMBL" id="KKB54542.1"/>
    </source>
</evidence>
<name>A0A0F5JAV1_9BACT</name>
<dbReference type="GO" id="GO:0005737">
    <property type="term" value="C:cytoplasm"/>
    <property type="evidence" value="ECO:0007669"/>
    <property type="project" value="TreeGrafter"/>
</dbReference>
<dbReference type="CDD" id="cd06257">
    <property type="entry name" value="DnaJ"/>
    <property type="match status" value="1"/>
</dbReference>
<dbReference type="PRINTS" id="PR00625">
    <property type="entry name" value="JDOMAIN"/>
</dbReference>
<evidence type="ECO:0000259" key="2">
    <source>
        <dbReference type="PROSITE" id="PS50076"/>
    </source>
</evidence>
<dbReference type="PATRIC" id="fig|1203610.3.peg.3531"/>
<dbReference type="STRING" id="1203610.HMPREF1536_03463"/>
<dbReference type="PROSITE" id="PS00636">
    <property type="entry name" value="DNAJ_1"/>
    <property type="match status" value="1"/>
</dbReference>
<dbReference type="PANTHER" id="PTHR43096:SF52">
    <property type="entry name" value="DNAJ HOMOLOG 1, MITOCHONDRIAL-RELATED"/>
    <property type="match status" value="1"/>
</dbReference>
<dbReference type="CDD" id="cd10747">
    <property type="entry name" value="DnaJ_C"/>
    <property type="match status" value="1"/>
</dbReference>
<evidence type="ECO:0000256" key="1">
    <source>
        <dbReference type="ARBA" id="ARBA00023186"/>
    </source>
</evidence>
<organism evidence="3 4">
    <name type="scientific">Parabacteroides gordonii MS-1 = DSM 23371</name>
    <dbReference type="NCBI Taxonomy" id="1203610"/>
    <lineage>
        <taxon>Bacteria</taxon>
        <taxon>Pseudomonadati</taxon>
        <taxon>Bacteroidota</taxon>
        <taxon>Bacteroidia</taxon>
        <taxon>Bacteroidales</taxon>
        <taxon>Tannerellaceae</taxon>
        <taxon>Parabacteroides</taxon>
    </lineage>
</organism>
<dbReference type="Pfam" id="PF00226">
    <property type="entry name" value="DnaJ"/>
    <property type="match status" value="1"/>
</dbReference>
<dbReference type="PROSITE" id="PS50076">
    <property type="entry name" value="DNAJ_2"/>
    <property type="match status" value="1"/>
</dbReference>
<feature type="domain" description="J" evidence="2">
    <location>
        <begin position="5"/>
        <end position="70"/>
    </location>
</feature>
<comment type="caution">
    <text evidence="3">The sequence shown here is derived from an EMBL/GenBank/DDBJ whole genome shotgun (WGS) entry which is preliminary data.</text>
</comment>
<dbReference type="SMART" id="SM00271">
    <property type="entry name" value="DnaJ"/>
    <property type="match status" value="1"/>
</dbReference>
<dbReference type="AlphaFoldDB" id="A0A0F5JAV1"/>
<dbReference type="PANTHER" id="PTHR43096">
    <property type="entry name" value="DNAJ HOMOLOG 1, MITOCHONDRIAL-RELATED"/>
    <property type="match status" value="1"/>
</dbReference>
<evidence type="ECO:0000313" key="4">
    <source>
        <dbReference type="Proteomes" id="UP000033035"/>
    </source>
</evidence>
<proteinExistence type="predicted"/>
<dbReference type="InterPro" id="IPR036869">
    <property type="entry name" value="J_dom_sf"/>
</dbReference>
<dbReference type="Pfam" id="PF01556">
    <property type="entry name" value="DnaJ_C"/>
    <property type="match status" value="1"/>
</dbReference>
<gene>
    <name evidence="3" type="ORF">HMPREF1536_03463</name>
</gene>
<dbReference type="Gene3D" id="2.60.260.20">
    <property type="entry name" value="Urease metallochaperone UreE, N-terminal domain"/>
    <property type="match status" value="2"/>
</dbReference>
<keyword evidence="4" id="KW-1185">Reference proteome</keyword>
<dbReference type="GO" id="GO:0051082">
    <property type="term" value="F:unfolded protein binding"/>
    <property type="evidence" value="ECO:0007669"/>
    <property type="project" value="InterPro"/>
</dbReference>
<dbReference type="SUPFAM" id="SSF49493">
    <property type="entry name" value="HSP40/DnaJ peptide-binding domain"/>
    <property type="match status" value="2"/>
</dbReference>
<keyword evidence="1" id="KW-0143">Chaperone</keyword>
<dbReference type="InterPro" id="IPR008971">
    <property type="entry name" value="HSP40/DnaJ_pept-bd"/>
</dbReference>
<sequence>MAYIDYYNILGVNKGASQDDIKKAYKKLARKYHPDLNPNDPDAHRKFQEINEANEVLSDPEKRKKYDQYGENWKHADQFEAQQQQYGQYQNGGFGGGGGSYWSASNDGSGFSDFFESMFGGRSGRSSGGGSHMFRGQDYNASLSLSLADAAKTHKQVITVNGKNLRITVPAGIADGQTIKLKGQGGPGVNGGPAGDLYITFAITDDGRFKRVGDDLYVTVPLNMYTAILGGEQIVETMDSKVKLKVSPGTQNNTKVRLKGKGFPIYKKEGQFGDLIVTYTIEIPTNLTDKQKELFREIQSLNQ</sequence>
<reference evidence="3 4" key="1">
    <citation type="submission" date="2013-04" db="EMBL/GenBank/DDBJ databases">
        <title>The Genome Sequence of Parabacteroides gordonii DSM 23371.</title>
        <authorList>
            <consortium name="The Broad Institute Genomics Platform"/>
            <person name="Earl A."/>
            <person name="Ward D."/>
            <person name="Feldgarden M."/>
            <person name="Gevers D."/>
            <person name="Martens E."/>
            <person name="Sakamoto M."/>
            <person name="Benno Y."/>
            <person name="Suzuki N."/>
            <person name="Matsunaga N."/>
            <person name="Koshihara K."/>
            <person name="Seki M."/>
            <person name="Komiya H."/>
            <person name="Walker B."/>
            <person name="Young S."/>
            <person name="Zeng Q."/>
            <person name="Gargeya S."/>
            <person name="Fitzgerald M."/>
            <person name="Haas B."/>
            <person name="Abouelleil A."/>
            <person name="Allen A.W."/>
            <person name="Alvarado L."/>
            <person name="Arachchi H.M."/>
            <person name="Berlin A.M."/>
            <person name="Chapman S.B."/>
            <person name="Gainer-Dewar J."/>
            <person name="Goldberg J."/>
            <person name="Griggs A."/>
            <person name="Gujja S."/>
            <person name="Hansen M."/>
            <person name="Howarth C."/>
            <person name="Imamovic A."/>
            <person name="Ireland A."/>
            <person name="Larimer J."/>
            <person name="McCowan C."/>
            <person name="Murphy C."/>
            <person name="Pearson M."/>
            <person name="Poon T.W."/>
            <person name="Priest M."/>
            <person name="Roberts A."/>
            <person name="Saif S."/>
            <person name="Shea T."/>
            <person name="Sisk P."/>
            <person name="Sykes S."/>
            <person name="Wortman J."/>
            <person name="Nusbaum C."/>
            <person name="Birren B."/>
        </authorList>
    </citation>
    <scope>NUCLEOTIDE SEQUENCE [LARGE SCALE GENOMIC DNA]</scope>
    <source>
        <strain evidence="3 4">MS-1</strain>
    </source>
</reference>
<dbReference type="Gene3D" id="1.10.287.110">
    <property type="entry name" value="DnaJ domain"/>
    <property type="match status" value="1"/>
</dbReference>
<dbReference type="GO" id="GO:0042026">
    <property type="term" value="P:protein refolding"/>
    <property type="evidence" value="ECO:0007669"/>
    <property type="project" value="TreeGrafter"/>
</dbReference>